<evidence type="ECO:0000256" key="1">
    <source>
        <dbReference type="ARBA" id="ARBA00023002"/>
    </source>
</evidence>
<proteinExistence type="predicted"/>
<evidence type="ECO:0000256" key="2">
    <source>
        <dbReference type="SAM" id="Coils"/>
    </source>
</evidence>
<dbReference type="PROSITE" id="PS51176">
    <property type="entry name" value="PDH_ADH"/>
    <property type="match status" value="1"/>
</dbReference>
<dbReference type="GO" id="GO:0006571">
    <property type="term" value="P:tyrosine biosynthetic process"/>
    <property type="evidence" value="ECO:0007669"/>
    <property type="project" value="InterPro"/>
</dbReference>
<accession>A0A6B2M0Z4</accession>
<evidence type="ECO:0000313" key="4">
    <source>
        <dbReference type="EMBL" id="NDV62026.1"/>
    </source>
</evidence>
<dbReference type="Pfam" id="PF20463">
    <property type="entry name" value="PDH_C"/>
    <property type="match status" value="1"/>
</dbReference>
<gene>
    <name evidence="4" type="ORF">G0Q06_06170</name>
</gene>
<keyword evidence="5" id="KW-1185">Reference proteome</keyword>
<dbReference type="Pfam" id="PF02153">
    <property type="entry name" value="PDH_N"/>
    <property type="match status" value="1"/>
</dbReference>
<dbReference type="InterPro" id="IPR046825">
    <property type="entry name" value="PDH_C"/>
</dbReference>
<name>A0A6B2M0Z4_9BACT</name>
<keyword evidence="2" id="KW-0175">Coiled coil</keyword>
<dbReference type="GO" id="GO:0008977">
    <property type="term" value="F:prephenate dehydrogenase (NAD+) activity"/>
    <property type="evidence" value="ECO:0007669"/>
    <property type="project" value="InterPro"/>
</dbReference>
<dbReference type="Proteomes" id="UP000478417">
    <property type="component" value="Unassembled WGS sequence"/>
</dbReference>
<feature type="domain" description="Prephenate/arogenate dehydrogenase" evidence="3">
    <location>
        <begin position="3"/>
        <end position="281"/>
    </location>
</feature>
<dbReference type="RefSeq" id="WP_163963556.1">
    <property type="nucleotide sequence ID" value="NZ_JAAGNX010000002.1"/>
</dbReference>
<dbReference type="Gene3D" id="1.10.3660.10">
    <property type="entry name" value="6-phosphogluconate dehydrogenase C-terminal like domain"/>
    <property type="match status" value="1"/>
</dbReference>
<dbReference type="EMBL" id="JAAGNX010000002">
    <property type="protein sequence ID" value="NDV62026.1"/>
    <property type="molecule type" value="Genomic_DNA"/>
</dbReference>
<dbReference type="InterPro" id="IPR050812">
    <property type="entry name" value="Preph/Arog_dehydrog"/>
</dbReference>
<dbReference type="GO" id="GO:0070403">
    <property type="term" value="F:NAD+ binding"/>
    <property type="evidence" value="ECO:0007669"/>
    <property type="project" value="InterPro"/>
</dbReference>
<dbReference type="SUPFAM" id="SSF51735">
    <property type="entry name" value="NAD(P)-binding Rossmann-fold domains"/>
    <property type="match status" value="1"/>
</dbReference>
<reference evidence="4 5" key="1">
    <citation type="submission" date="2020-02" db="EMBL/GenBank/DDBJ databases">
        <title>Albibacoteraceae fam. nov., the first described family within the subdivision 4 Verrucomicrobia.</title>
        <authorList>
            <person name="Xi F."/>
        </authorList>
    </citation>
    <scope>NUCLEOTIDE SEQUENCE [LARGE SCALE GENOMIC DNA]</scope>
    <source>
        <strain evidence="4 5">CK1056</strain>
    </source>
</reference>
<dbReference type="InterPro" id="IPR036291">
    <property type="entry name" value="NAD(P)-bd_dom_sf"/>
</dbReference>
<keyword evidence="1" id="KW-0560">Oxidoreductase</keyword>
<dbReference type="Gene3D" id="3.40.50.720">
    <property type="entry name" value="NAD(P)-binding Rossmann-like Domain"/>
    <property type="match status" value="1"/>
</dbReference>
<dbReference type="GO" id="GO:0004665">
    <property type="term" value="F:prephenate dehydrogenase (NADP+) activity"/>
    <property type="evidence" value="ECO:0007669"/>
    <property type="project" value="InterPro"/>
</dbReference>
<comment type="caution">
    <text evidence="4">The sequence shown here is derived from an EMBL/GenBank/DDBJ whole genome shotgun (WGS) entry which is preliminary data.</text>
</comment>
<dbReference type="SUPFAM" id="SSF48179">
    <property type="entry name" value="6-phosphogluconate dehydrogenase C-terminal domain-like"/>
    <property type="match status" value="1"/>
</dbReference>
<dbReference type="PANTHER" id="PTHR21363">
    <property type="entry name" value="PREPHENATE DEHYDROGENASE"/>
    <property type="match status" value="1"/>
</dbReference>
<evidence type="ECO:0000259" key="3">
    <source>
        <dbReference type="PROSITE" id="PS51176"/>
    </source>
</evidence>
<dbReference type="PANTHER" id="PTHR21363:SF0">
    <property type="entry name" value="PREPHENATE DEHYDROGENASE [NADP(+)]"/>
    <property type="match status" value="1"/>
</dbReference>
<feature type="coiled-coil region" evidence="2">
    <location>
        <begin position="230"/>
        <end position="257"/>
    </location>
</feature>
<evidence type="ECO:0000313" key="5">
    <source>
        <dbReference type="Proteomes" id="UP000478417"/>
    </source>
</evidence>
<organism evidence="4 5">
    <name type="scientific">Oceanipulchritudo coccoides</name>
    <dbReference type="NCBI Taxonomy" id="2706888"/>
    <lineage>
        <taxon>Bacteria</taxon>
        <taxon>Pseudomonadati</taxon>
        <taxon>Verrucomicrobiota</taxon>
        <taxon>Opitutia</taxon>
        <taxon>Puniceicoccales</taxon>
        <taxon>Oceanipulchritudinaceae</taxon>
        <taxon>Oceanipulchritudo</taxon>
    </lineage>
</organism>
<dbReference type="InterPro" id="IPR046826">
    <property type="entry name" value="PDH_N"/>
</dbReference>
<dbReference type="InterPro" id="IPR003099">
    <property type="entry name" value="Prephen_DH"/>
</dbReference>
<dbReference type="FunFam" id="3.40.50.720:FF:000208">
    <property type="entry name" value="Prephenate dehydrogenase"/>
    <property type="match status" value="1"/>
</dbReference>
<sequence>MFQQITIIAPGLLGASLGMAAHEYGLAKRIQVWARRAESRQSCEDSAWCDQAFSDLAEAVQGSELIVICTPVDRITEIVRDIAGALSEGALVTDVGSTKSRICRLAAHLVPDHANFIGSHPMAGSEKSGMQYAESTLFKNRACLVTPIEESPSGEVDRIVRFWRAIGMEVTSVSPEKHDEIVAHISHFPHLLASVLCLQLSRCPEAWKAFSGNGLRDTTRIAAGSPEIWRSIFEENKEELLRALDGFENELASIRSLIHNDEWASLRHRLSLGQSYREELD</sequence>
<dbReference type="InterPro" id="IPR008927">
    <property type="entry name" value="6-PGluconate_DH-like_C_sf"/>
</dbReference>
<protein>
    <submittedName>
        <fullName evidence="4">Prephenate dehydrogenase/arogenate dehydrogenase family protein</fullName>
    </submittedName>
</protein>
<dbReference type="AlphaFoldDB" id="A0A6B2M0Z4"/>